<sequence length="61" mass="6143">MNAYSFNGVAIARADVMSWPSHVAGSAAAAAHPPAARHDAISAPMRRAAAATVASVNRGTI</sequence>
<dbReference type="EMBL" id="AP022610">
    <property type="protein sequence ID" value="BBZ27254.1"/>
    <property type="molecule type" value="Genomic_DNA"/>
</dbReference>
<accession>A0A7I7XCC9</accession>
<gene>
    <name evidence="1" type="ORF">MMAD_15490</name>
</gene>
<organism evidence="1 2">
    <name type="scientific">Mycolicibacterium madagascariense</name>
    <dbReference type="NCBI Taxonomy" id="212765"/>
    <lineage>
        <taxon>Bacteria</taxon>
        <taxon>Bacillati</taxon>
        <taxon>Actinomycetota</taxon>
        <taxon>Actinomycetes</taxon>
        <taxon>Mycobacteriales</taxon>
        <taxon>Mycobacteriaceae</taxon>
        <taxon>Mycolicibacterium</taxon>
    </lineage>
</organism>
<dbReference type="AlphaFoldDB" id="A0A7I7XCC9"/>
<name>A0A7I7XCC9_9MYCO</name>
<reference evidence="1 2" key="1">
    <citation type="journal article" date="2019" name="Emerg. Microbes Infect.">
        <title>Comprehensive subspecies identification of 175 nontuberculous mycobacteria species based on 7547 genomic profiles.</title>
        <authorList>
            <person name="Matsumoto Y."/>
            <person name="Kinjo T."/>
            <person name="Motooka D."/>
            <person name="Nabeya D."/>
            <person name="Jung N."/>
            <person name="Uechi K."/>
            <person name="Horii T."/>
            <person name="Iida T."/>
            <person name="Fujita J."/>
            <person name="Nakamura S."/>
        </authorList>
    </citation>
    <scope>NUCLEOTIDE SEQUENCE [LARGE SCALE GENOMIC DNA]</scope>
    <source>
        <strain evidence="1 2">JCM 13574</strain>
    </source>
</reference>
<protein>
    <submittedName>
        <fullName evidence="1">Uncharacterized protein</fullName>
    </submittedName>
</protein>
<proteinExistence type="predicted"/>
<dbReference type="Proteomes" id="UP000466517">
    <property type="component" value="Chromosome"/>
</dbReference>
<dbReference type="RefSeq" id="WP_163734792.1">
    <property type="nucleotide sequence ID" value="NZ_AP022610.1"/>
</dbReference>
<evidence type="ECO:0000313" key="1">
    <source>
        <dbReference type="EMBL" id="BBZ27254.1"/>
    </source>
</evidence>
<evidence type="ECO:0000313" key="2">
    <source>
        <dbReference type="Proteomes" id="UP000466517"/>
    </source>
</evidence>
<dbReference type="KEGG" id="mmag:MMAD_15490"/>
<keyword evidence="2" id="KW-1185">Reference proteome</keyword>